<dbReference type="EMBL" id="BOML01000041">
    <property type="protein sequence ID" value="GIE04075.1"/>
    <property type="molecule type" value="Genomic_DNA"/>
</dbReference>
<evidence type="ECO:0000313" key="3">
    <source>
        <dbReference type="Proteomes" id="UP000637628"/>
    </source>
</evidence>
<reference evidence="2 3" key="1">
    <citation type="submission" date="2021-01" db="EMBL/GenBank/DDBJ databases">
        <title>Whole genome shotgun sequence of Actinoplanes durhamensis NBRC 14914.</title>
        <authorList>
            <person name="Komaki H."/>
            <person name="Tamura T."/>
        </authorList>
    </citation>
    <scope>NUCLEOTIDE SEQUENCE [LARGE SCALE GENOMIC DNA]</scope>
    <source>
        <strain evidence="2 3">NBRC 14914</strain>
    </source>
</reference>
<comment type="caution">
    <text evidence="2">The sequence shown here is derived from an EMBL/GenBank/DDBJ whole genome shotgun (WGS) entry which is preliminary data.</text>
</comment>
<organism evidence="2 3">
    <name type="scientific">Paractinoplanes durhamensis</name>
    <dbReference type="NCBI Taxonomy" id="113563"/>
    <lineage>
        <taxon>Bacteria</taxon>
        <taxon>Bacillati</taxon>
        <taxon>Actinomycetota</taxon>
        <taxon>Actinomycetes</taxon>
        <taxon>Micromonosporales</taxon>
        <taxon>Micromonosporaceae</taxon>
        <taxon>Paractinoplanes</taxon>
    </lineage>
</organism>
<gene>
    <name evidence="2" type="ORF">Adu01nite_54250</name>
</gene>
<protein>
    <submittedName>
        <fullName evidence="2">Uncharacterized protein</fullName>
    </submittedName>
</protein>
<evidence type="ECO:0000256" key="1">
    <source>
        <dbReference type="SAM" id="MobiDB-lite"/>
    </source>
</evidence>
<sequence length="60" mass="6724">MPTALGPGDEHRTRFRPAGVDQMFGNGTTLRDAETSLQRRQTNLTTDFERLEPAGDDNFD</sequence>
<evidence type="ECO:0000313" key="2">
    <source>
        <dbReference type="EMBL" id="GIE04075.1"/>
    </source>
</evidence>
<name>A0ABQ3Z2Q0_9ACTN</name>
<keyword evidence="3" id="KW-1185">Reference proteome</keyword>
<dbReference type="Proteomes" id="UP000637628">
    <property type="component" value="Unassembled WGS sequence"/>
</dbReference>
<feature type="region of interest" description="Disordered" evidence="1">
    <location>
        <begin position="1"/>
        <end position="24"/>
    </location>
</feature>
<accession>A0ABQ3Z2Q0</accession>
<proteinExistence type="predicted"/>